<keyword evidence="2" id="KW-1185">Reference proteome</keyword>
<evidence type="ECO:0000313" key="1">
    <source>
        <dbReference type="EMBL" id="KAK6590383.1"/>
    </source>
</evidence>
<evidence type="ECO:0008006" key="3">
    <source>
        <dbReference type="Google" id="ProtNLM"/>
    </source>
</evidence>
<proteinExistence type="predicted"/>
<dbReference type="EMBL" id="JAWDEY010000007">
    <property type="protein sequence ID" value="KAK6590383.1"/>
    <property type="molecule type" value="Genomic_DNA"/>
</dbReference>
<gene>
    <name evidence="1" type="ORF">RS030_162563</name>
</gene>
<comment type="caution">
    <text evidence="1">The sequence shown here is derived from an EMBL/GenBank/DDBJ whole genome shotgun (WGS) entry which is preliminary data.</text>
</comment>
<protein>
    <recommendedName>
        <fullName evidence="3">Signal peptide-containing protein</fullName>
    </recommendedName>
</protein>
<evidence type="ECO:0000313" key="2">
    <source>
        <dbReference type="Proteomes" id="UP001311799"/>
    </source>
</evidence>
<dbReference type="Proteomes" id="UP001311799">
    <property type="component" value="Unassembled WGS sequence"/>
</dbReference>
<accession>A0AAV9Y0Z1</accession>
<dbReference type="AlphaFoldDB" id="A0AAV9Y0Z1"/>
<name>A0AAV9Y0Z1_9CRYT</name>
<sequence length="164" mass="19731">MLFFRRDTILLLFFTILSSIFTKSFELNSVVFYQTSFVKLRSAQESLSGQSTQLTKKECIELENLFLEILILKNSLRFWLMYTERYSKLNERETNEELKGKYSVKEEKGEKMVLKYSKEVNESLDKYDEILKLLFECLELFGKQFHPYSIIKKNKKILKYVDFY</sequence>
<reference evidence="1 2" key="1">
    <citation type="submission" date="2023-10" db="EMBL/GenBank/DDBJ databases">
        <title>Comparative genomics analysis reveals potential genetic determinants of host preference in Cryptosporidium xiaoi.</title>
        <authorList>
            <person name="Xiao L."/>
            <person name="Li J."/>
        </authorList>
    </citation>
    <scope>NUCLEOTIDE SEQUENCE [LARGE SCALE GENOMIC DNA]</scope>
    <source>
        <strain evidence="1 2">52996</strain>
    </source>
</reference>
<organism evidence="1 2">
    <name type="scientific">Cryptosporidium xiaoi</name>
    <dbReference type="NCBI Taxonomy" id="659607"/>
    <lineage>
        <taxon>Eukaryota</taxon>
        <taxon>Sar</taxon>
        <taxon>Alveolata</taxon>
        <taxon>Apicomplexa</taxon>
        <taxon>Conoidasida</taxon>
        <taxon>Coccidia</taxon>
        <taxon>Eucoccidiorida</taxon>
        <taxon>Eimeriorina</taxon>
        <taxon>Cryptosporidiidae</taxon>
        <taxon>Cryptosporidium</taxon>
    </lineage>
</organism>